<reference evidence="2" key="1">
    <citation type="submission" date="2016-07" db="EMBL/GenBank/DDBJ databases">
        <authorList>
            <person name="Bretaudeau A."/>
        </authorList>
    </citation>
    <scope>NUCLEOTIDE SEQUENCE</scope>
    <source>
        <strain evidence="2">Rice</strain>
        <tissue evidence="2">Whole body</tissue>
    </source>
</reference>
<accession>A0A2H1VVT6</accession>
<proteinExistence type="predicted"/>
<dbReference type="AlphaFoldDB" id="A0A2H1VVT6"/>
<feature type="region of interest" description="Disordered" evidence="1">
    <location>
        <begin position="155"/>
        <end position="174"/>
    </location>
</feature>
<sequence>MYVSLPKESVCPDGYDLGVFKDQRSFEDSRLHMSINMEILIIYRFCFKCGRAMLRHEWAGSTGVLPRPHRKTRNSTYVVLKTMTDDSDDDQRLHEISRNGANNEQYTISTGDYLFKDILVDCAIGSQSVPICACCLAFVVDRFHSFRYKKGKPIPEGKWSWKENSSRIAQNSKP</sequence>
<dbReference type="EMBL" id="ODYU01004705">
    <property type="protein sequence ID" value="SOQ44866.1"/>
    <property type="molecule type" value="Genomic_DNA"/>
</dbReference>
<evidence type="ECO:0000256" key="1">
    <source>
        <dbReference type="SAM" id="MobiDB-lite"/>
    </source>
</evidence>
<feature type="compositionally biased region" description="Basic and acidic residues" evidence="1">
    <location>
        <begin position="155"/>
        <end position="165"/>
    </location>
</feature>
<evidence type="ECO:0000313" key="2">
    <source>
        <dbReference type="EMBL" id="SOQ44866.1"/>
    </source>
</evidence>
<name>A0A2H1VVT6_SPOFR</name>
<organism evidence="2">
    <name type="scientific">Spodoptera frugiperda</name>
    <name type="common">Fall armyworm</name>
    <dbReference type="NCBI Taxonomy" id="7108"/>
    <lineage>
        <taxon>Eukaryota</taxon>
        <taxon>Metazoa</taxon>
        <taxon>Ecdysozoa</taxon>
        <taxon>Arthropoda</taxon>
        <taxon>Hexapoda</taxon>
        <taxon>Insecta</taxon>
        <taxon>Pterygota</taxon>
        <taxon>Neoptera</taxon>
        <taxon>Endopterygota</taxon>
        <taxon>Lepidoptera</taxon>
        <taxon>Glossata</taxon>
        <taxon>Ditrysia</taxon>
        <taxon>Noctuoidea</taxon>
        <taxon>Noctuidae</taxon>
        <taxon>Amphipyrinae</taxon>
        <taxon>Spodoptera</taxon>
    </lineage>
</organism>
<protein>
    <submittedName>
        <fullName evidence="2">SFRICE_001179</fullName>
    </submittedName>
</protein>
<gene>
    <name evidence="2" type="ORF">SFRICE_001179</name>
</gene>